<name>A0ABZ0GSI7_9GAMM</name>
<feature type="domain" description="PKD/Chitinase" evidence="3">
    <location>
        <begin position="44"/>
        <end position="131"/>
    </location>
</feature>
<dbReference type="PANTHER" id="PTHR46652:SF3">
    <property type="entry name" value="LEUCINE-RICH REPEAT-CONTAINING PROTEIN 9"/>
    <property type="match status" value="1"/>
</dbReference>
<dbReference type="Proteomes" id="UP001301442">
    <property type="component" value="Chromosome"/>
</dbReference>
<dbReference type="Gene3D" id="3.80.10.10">
    <property type="entry name" value="Ribonuclease Inhibitor"/>
    <property type="match status" value="2"/>
</dbReference>
<evidence type="ECO:0000313" key="4">
    <source>
        <dbReference type="EMBL" id="WOH38619.1"/>
    </source>
</evidence>
<dbReference type="Pfam" id="PF13855">
    <property type="entry name" value="LRR_8"/>
    <property type="match status" value="1"/>
</dbReference>
<dbReference type="RefSeq" id="WP_348397388.1">
    <property type="nucleotide sequence ID" value="NZ_CP136600.1"/>
</dbReference>
<dbReference type="InterPro" id="IPR022409">
    <property type="entry name" value="PKD/Chitinase_dom"/>
</dbReference>
<dbReference type="InterPro" id="IPR050836">
    <property type="entry name" value="SDS22/Internalin_LRR"/>
</dbReference>
<keyword evidence="5" id="KW-1185">Reference proteome</keyword>
<dbReference type="InterPro" id="IPR003591">
    <property type="entry name" value="Leu-rich_rpt_typical-subtyp"/>
</dbReference>
<protein>
    <submittedName>
        <fullName evidence="4">PKD domain-containing protein</fullName>
    </submittedName>
</protein>
<evidence type="ECO:0000313" key="5">
    <source>
        <dbReference type="Proteomes" id="UP001301442"/>
    </source>
</evidence>
<evidence type="ECO:0000256" key="2">
    <source>
        <dbReference type="ARBA" id="ARBA00022737"/>
    </source>
</evidence>
<evidence type="ECO:0000259" key="3">
    <source>
        <dbReference type="SMART" id="SM00089"/>
    </source>
</evidence>
<keyword evidence="2" id="KW-0677">Repeat</keyword>
<organism evidence="4 5">
    <name type="scientific">Thalassotalea fonticola</name>
    <dbReference type="NCBI Taxonomy" id="3065649"/>
    <lineage>
        <taxon>Bacteria</taxon>
        <taxon>Pseudomonadati</taxon>
        <taxon>Pseudomonadota</taxon>
        <taxon>Gammaproteobacteria</taxon>
        <taxon>Alteromonadales</taxon>
        <taxon>Colwelliaceae</taxon>
        <taxon>Thalassotalea</taxon>
    </lineage>
</organism>
<dbReference type="EMBL" id="CP136600">
    <property type="protein sequence ID" value="WOH38619.1"/>
    <property type="molecule type" value="Genomic_DNA"/>
</dbReference>
<dbReference type="SUPFAM" id="SSF49299">
    <property type="entry name" value="PKD domain"/>
    <property type="match status" value="1"/>
</dbReference>
<keyword evidence="1" id="KW-0433">Leucine-rich repeat</keyword>
<proteinExistence type="predicted"/>
<dbReference type="Gene3D" id="2.60.40.10">
    <property type="entry name" value="Immunoglobulins"/>
    <property type="match status" value="1"/>
</dbReference>
<dbReference type="InterPro" id="IPR032675">
    <property type="entry name" value="LRR_dom_sf"/>
</dbReference>
<reference evidence="4 5" key="1">
    <citation type="submission" date="2023-09" db="EMBL/GenBank/DDBJ databases">
        <authorList>
            <person name="Qi X."/>
        </authorList>
    </citation>
    <scope>NUCLEOTIDE SEQUENCE [LARGE SCALE GENOMIC DNA]</scope>
    <source>
        <strain evidence="4 5">S1-1</strain>
    </source>
</reference>
<dbReference type="SUPFAM" id="SSF52058">
    <property type="entry name" value="L domain-like"/>
    <property type="match status" value="1"/>
</dbReference>
<dbReference type="InterPro" id="IPR035986">
    <property type="entry name" value="PKD_dom_sf"/>
</dbReference>
<sequence>MKNSFELSKLFYATTLAASMSLTGCGGSGDGADIEPPANAVPTVSIFGANRAIERSEITLEAIAEDIDGSISNYQWEVSDSSVTLTGAKSKQVTFTTPSVDEKMSFTVSVTVTDDDGATATQTLEVSSEPIFESLTISGKVIDKALAYADITINIGDAQFTSDTGKTNSLGDYFIDLTVEERYFDELVRITAIGDEKTDQGVKLVSVLESFASLKQLAGRDEYLVKGEYFGVNVTNYTTAQYILAEALEPDSEITTNKQLQDAIAALDEDEVLDLSAVIKVIVDIAEYELPENSNDTYTFAANPDAVHDYVTSLVPGLLAYASDATKRSEDLVPYPDLDLDGIINSEDDNIDGDHIAGDLDNKSGNADGIIDYFPKDAELYAPTVGMIKNSFYIRRDERGDKHNMLYRCATHNLAAVNAELSRQGLETNTLNNTSVLAFTRLDCADLDSLQGIEHFTNLTQLTLTRASKVDDISELAGLVKLTQLNIAGVTADDFNVLSNLPALSNLNVSTTLGFDVSVLTNASGLTTLNASNSKITHVDSLTALTNLQQLHLANNEIVDASPLTSLTELTSLQLAYNQISMLPDFQQLPLLTAVTLNDNQLNNSDVNFASLQYLTNTGSTFNLQNNAIVDPAPLAQLAHLSELNLAGNQIVDASSLTNLTQLKKLNLSNNNLSVLNSGVNPLGYAATIEELFLSSNNFTTVPNFVGASALKELQLNGNQLTNLSGFSEISSLQTLNLKDNALFAVTPLDNWDVLPQEINLTNNPDIECDDSVAILISKAEALGVILSMDDCVVVEIPTIPQTIPQDTPLNIAMLSMFGINQLEGYGPGNRPTGRKYISNGVTFTENDRCLFKGTMTQPLCWTAPIGGEYKCYGTVDETIYTCNILDETFAMGEHYPTLTVDTRFGRQPNGRFVSDFEGRSLLNVLSISGIGVPLEAVVTCSPLSSDAQHDGIETSTCTLSSHMINGPSISWKQTHTYTVKPQCNGIKDGHIATCTPLAERPQDDPVPGTSTPFTFDLDLSAFSFISREIDEDKCITPGHCQ</sequence>
<dbReference type="SMART" id="SM00364">
    <property type="entry name" value="LRR_BAC"/>
    <property type="match status" value="6"/>
</dbReference>
<dbReference type="SMART" id="SM00089">
    <property type="entry name" value="PKD"/>
    <property type="match status" value="1"/>
</dbReference>
<dbReference type="SMART" id="SM00369">
    <property type="entry name" value="LRR_TYP"/>
    <property type="match status" value="7"/>
</dbReference>
<dbReference type="PROSITE" id="PS51450">
    <property type="entry name" value="LRR"/>
    <property type="match status" value="5"/>
</dbReference>
<gene>
    <name evidence="4" type="ORF">RI844_05210</name>
</gene>
<evidence type="ECO:0000256" key="1">
    <source>
        <dbReference type="ARBA" id="ARBA00022614"/>
    </source>
</evidence>
<dbReference type="InterPro" id="IPR013783">
    <property type="entry name" value="Ig-like_fold"/>
</dbReference>
<dbReference type="InterPro" id="IPR001611">
    <property type="entry name" value="Leu-rich_rpt"/>
</dbReference>
<accession>A0ABZ0GSI7</accession>
<dbReference type="Pfam" id="PF22352">
    <property type="entry name" value="K319L-like_PKD"/>
    <property type="match status" value="1"/>
</dbReference>
<dbReference type="CDD" id="cd00146">
    <property type="entry name" value="PKD"/>
    <property type="match status" value="1"/>
</dbReference>
<dbReference type="PANTHER" id="PTHR46652">
    <property type="entry name" value="LEUCINE-RICH REPEAT AND IQ DOMAIN-CONTAINING PROTEIN 1-RELATED"/>
    <property type="match status" value="1"/>
</dbReference>
<dbReference type="PROSITE" id="PS51257">
    <property type="entry name" value="PROKAR_LIPOPROTEIN"/>
    <property type="match status" value="1"/>
</dbReference>